<feature type="signal peptide" evidence="1">
    <location>
        <begin position="1"/>
        <end position="46"/>
    </location>
</feature>
<name>A0A1U9V2D4_CUPNE</name>
<evidence type="ECO:0000313" key="3">
    <source>
        <dbReference type="Proteomes" id="UP000189627"/>
    </source>
</evidence>
<gene>
    <name evidence="2" type="ORF">BJN34_33495</name>
</gene>
<organism evidence="2 3">
    <name type="scientific">Cupriavidus necator</name>
    <name type="common">Alcaligenes eutrophus</name>
    <name type="synonym">Ralstonia eutropha</name>
    <dbReference type="NCBI Taxonomy" id="106590"/>
    <lineage>
        <taxon>Bacteria</taxon>
        <taxon>Pseudomonadati</taxon>
        <taxon>Pseudomonadota</taxon>
        <taxon>Betaproteobacteria</taxon>
        <taxon>Burkholderiales</taxon>
        <taxon>Burkholderiaceae</taxon>
        <taxon>Cupriavidus</taxon>
    </lineage>
</organism>
<sequence length="356" mass="38750">MPKFPKMFRGAVATLRALPGRRLPQRLAACCTALLLALGMPIAATASPAPAKTSSMFEDFTVANGAVTVFAHGDYVEPYTAIKAMLIAHRLGVNVHAPATAFAQWLLRYQQANGPFPRICRSGNAEWLACGPADADDSLAVFWCLLVTEVLKGEADLAASCGKSLQNLATLWDPQRGTFRATFGQTVAYFADNVEIIGALDRLRADPNAATRHARELAALPSRRSMIAGLARNYGYDPTGALEPERASLPATPYGFYPNAVAPVYLWIYDVSTGPAAARKWAVWKHRYGTAWLEGKSDHYPWGLIAWAAYKLGDRQTAAAWLRASAQWRQQGRWNVLEEGVRIGLSRALSGDSNLS</sequence>
<feature type="chain" id="PRO_5013160530" evidence="1">
    <location>
        <begin position="47"/>
        <end position="356"/>
    </location>
</feature>
<evidence type="ECO:0000313" key="2">
    <source>
        <dbReference type="EMBL" id="AQV98797.1"/>
    </source>
</evidence>
<dbReference type="Proteomes" id="UP000189627">
    <property type="component" value="Chromosome 2"/>
</dbReference>
<reference evidence="3" key="1">
    <citation type="submission" date="2017-02" db="EMBL/GenBank/DDBJ databases">
        <title>Complete genome sequence of Cupriavidus necator strain NH9, a 3-chlorobenzoate degrader.</title>
        <authorList>
            <person name="Moriuchi R."/>
            <person name="Dohra H."/>
            <person name="Ogawa N."/>
        </authorList>
    </citation>
    <scope>NUCLEOTIDE SEQUENCE [LARGE SCALE GENOMIC DNA]</scope>
    <source>
        <strain evidence="3">NH9</strain>
    </source>
</reference>
<keyword evidence="1" id="KW-0732">Signal</keyword>
<accession>A0A1U9V2D4</accession>
<protein>
    <submittedName>
        <fullName evidence="2">Uncharacterized protein</fullName>
    </submittedName>
</protein>
<dbReference type="AlphaFoldDB" id="A0A1U9V2D4"/>
<dbReference type="KEGG" id="cuh:BJN34_33495"/>
<evidence type="ECO:0000256" key="1">
    <source>
        <dbReference type="SAM" id="SignalP"/>
    </source>
</evidence>
<proteinExistence type="predicted"/>
<dbReference type="EMBL" id="CP017758">
    <property type="protein sequence ID" value="AQV98797.1"/>
    <property type="molecule type" value="Genomic_DNA"/>
</dbReference>